<evidence type="ECO:0000313" key="2">
    <source>
        <dbReference type="EMBL" id="SEM26456.1"/>
    </source>
</evidence>
<evidence type="ECO:0000313" key="3">
    <source>
        <dbReference type="Proteomes" id="UP000198744"/>
    </source>
</evidence>
<dbReference type="RefSeq" id="WP_093883097.1">
    <property type="nucleotide sequence ID" value="NZ_FOBS01000008.1"/>
</dbReference>
<evidence type="ECO:0000259" key="1">
    <source>
        <dbReference type="Pfam" id="PF07238"/>
    </source>
</evidence>
<feature type="domain" description="PilZ" evidence="1">
    <location>
        <begin position="84"/>
        <end position="165"/>
    </location>
</feature>
<dbReference type="Proteomes" id="UP000198744">
    <property type="component" value="Unassembled WGS sequence"/>
</dbReference>
<dbReference type="AlphaFoldDB" id="A0A1H7WXW1"/>
<dbReference type="Gene3D" id="2.40.10.220">
    <property type="entry name" value="predicted glycosyltransferase like domains"/>
    <property type="match status" value="1"/>
</dbReference>
<dbReference type="STRING" id="43775.SAMN04489760_10898"/>
<dbReference type="InterPro" id="IPR009875">
    <property type="entry name" value="PilZ_domain"/>
</dbReference>
<name>A0A1H7WXW1_9BACT</name>
<dbReference type="OrthoDB" id="5395462at2"/>
<gene>
    <name evidence="2" type="ORF">SAMN04489760_10898</name>
</gene>
<accession>A0A1H7WXW1</accession>
<keyword evidence="3" id="KW-1185">Reference proteome</keyword>
<dbReference type="Pfam" id="PF07238">
    <property type="entry name" value="PilZ"/>
    <property type="match status" value="1"/>
</dbReference>
<dbReference type="GO" id="GO:0035438">
    <property type="term" value="F:cyclic-di-GMP binding"/>
    <property type="evidence" value="ECO:0007669"/>
    <property type="project" value="InterPro"/>
</dbReference>
<dbReference type="EMBL" id="FOBS01000008">
    <property type="protein sequence ID" value="SEM26456.1"/>
    <property type="molecule type" value="Genomic_DNA"/>
</dbReference>
<protein>
    <submittedName>
        <fullName evidence="2">PilZ domain-containing protein</fullName>
    </submittedName>
</protein>
<proteinExistence type="predicted"/>
<organism evidence="2 3">
    <name type="scientific">Syntrophus gentianae</name>
    <dbReference type="NCBI Taxonomy" id="43775"/>
    <lineage>
        <taxon>Bacteria</taxon>
        <taxon>Pseudomonadati</taxon>
        <taxon>Thermodesulfobacteriota</taxon>
        <taxon>Syntrophia</taxon>
        <taxon>Syntrophales</taxon>
        <taxon>Syntrophaceae</taxon>
        <taxon>Syntrophus</taxon>
    </lineage>
</organism>
<reference evidence="2 3" key="1">
    <citation type="submission" date="2016-10" db="EMBL/GenBank/DDBJ databases">
        <authorList>
            <person name="de Groot N.N."/>
        </authorList>
    </citation>
    <scope>NUCLEOTIDE SEQUENCE [LARGE SCALE GENOMIC DNA]</scope>
    <source>
        <strain evidence="2 3">DSM 8423</strain>
    </source>
</reference>
<sequence>MEKDNSELNKRKFSRVDAYLPIAYRLVPAEEQNYIQAEIFDPIYVDCCNLPETNDQALQACLNLLNAKLDSILHLLTLRNEGFSSLPSRLINISGAGLRLTTSEKFANGDILEIKTFLSPQKNRALRLYGKVIGIEEQQEGYQTSLSFVQMDDIVRDEIVKFVFGREREILREKRRI</sequence>